<dbReference type="Pfam" id="PF20236">
    <property type="entry name" value="DUF6593"/>
    <property type="match status" value="1"/>
</dbReference>
<accession>A0A8H5HS86</accession>
<feature type="compositionally biased region" description="Pro residues" evidence="1">
    <location>
        <begin position="33"/>
        <end position="42"/>
    </location>
</feature>
<evidence type="ECO:0000259" key="2">
    <source>
        <dbReference type="Pfam" id="PF20236"/>
    </source>
</evidence>
<name>A0A8H5HS86_9AGAR</name>
<dbReference type="Proteomes" id="UP000518752">
    <property type="component" value="Unassembled WGS sequence"/>
</dbReference>
<evidence type="ECO:0000313" key="3">
    <source>
        <dbReference type="EMBL" id="KAF5388540.1"/>
    </source>
</evidence>
<dbReference type="InterPro" id="IPR046528">
    <property type="entry name" value="DUF6593"/>
</dbReference>
<feature type="region of interest" description="Disordered" evidence="1">
    <location>
        <begin position="26"/>
        <end position="60"/>
    </location>
</feature>
<sequence length="251" mass="28341">MIITETDVNEVLKPPIDNLRPLQRQISGTIPRSPSPIPPPVHPALQYGSTSPATPPGYGTSNRPLEPVTYIFEPEPESENAMILRASSSVRHVHEPIHYHVSVSMNCFTPSSHITTIRNYHRRGEVVGDFEIAAKDSKNANTVFIRGNEHPLEDVLVSSSRLFRNQWMWKPLDTHITLYWDDGSAGNSIACFTSKDRTSGNLLAKFIPRSHRRRSGRDVEYPKLEVTPQGHDFFEDVLISLLIIERLRTNA</sequence>
<feature type="domain" description="DUF6593" evidence="2">
    <location>
        <begin position="95"/>
        <end position="248"/>
    </location>
</feature>
<proteinExistence type="predicted"/>
<evidence type="ECO:0000313" key="4">
    <source>
        <dbReference type="Proteomes" id="UP000518752"/>
    </source>
</evidence>
<dbReference type="OrthoDB" id="3174721at2759"/>
<comment type="caution">
    <text evidence="3">The sequence shown here is derived from an EMBL/GenBank/DDBJ whole genome shotgun (WGS) entry which is preliminary data.</text>
</comment>
<organism evidence="3 4">
    <name type="scientific">Collybiopsis confluens</name>
    <dbReference type="NCBI Taxonomy" id="2823264"/>
    <lineage>
        <taxon>Eukaryota</taxon>
        <taxon>Fungi</taxon>
        <taxon>Dikarya</taxon>
        <taxon>Basidiomycota</taxon>
        <taxon>Agaricomycotina</taxon>
        <taxon>Agaricomycetes</taxon>
        <taxon>Agaricomycetidae</taxon>
        <taxon>Agaricales</taxon>
        <taxon>Marasmiineae</taxon>
        <taxon>Omphalotaceae</taxon>
        <taxon>Collybiopsis</taxon>
    </lineage>
</organism>
<dbReference type="AlphaFoldDB" id="A0A8H5HS86"/>
<evidence type="ECO:0000256" key="1">
    <source>
        <dbReference type="SAM" id="MobiDB-lite"/>
    </source>
</evidence>
<keyword evidence="4" id="KW-1185">Reference proteome</keyword>
<dbReference type="EMBL" id="JAACJN010000029">
    <property type="protein sequence ID" value="KAF5388540.1"/>
    <property type="molecule type" value="Genomic_DNA"/>
</dbReference>
<protein>
    <recommendedName>
        <fullName evidence="2">DUF6593 domain-containing protein</fullName>
    </recommendedName>
</protein>
<reference evidence="3 4" key="1">
    <citation type="journal article" date="2020" name="ISME J.">
        <title>Uncovering the hidden diversity of litter-decomposition mechanisms in mushroom-forming fungi.</title>
        <authorList>
            <person name="Floudas D."/>
            <person name="Bentzer J."/>
            <person name="Ahren D."/>
            <person name="Johansson T."/>
            <person name="Persson P."/>
            <person name="Tunlid A."/>
        </authorList>
    </citation>
    <scope>NUCLEOTIDE SEQUENCE [LARGE SCALE GENOMIC DNA]</scope>
    <source>
        <strain evidence="3 4">CBS 406.79</strain>
    </source>
</reference>
<gene>
    <name evidence="3" type="ORF">D9757_004659</name>
</gene>